<gene>
    <name evidence="2" type="ORF">SAMIE_5000130</name>
</gene>
<dbReference type="RefSeq" id="WP_066703161.1">
    <property type="nucleotide sequence ID" value="NZ_AP018668.1"/>
</dbReference>
<evidence type="ECO:0000313" key="3">
    <source>
        <dbReference type="Proteomes" id="UP000279959"/>
    </source>
</evidence>
<keyword evidence="3" id="KW-1185">Reference proteome</keyword>
<dbReference type="EMBL" id="AP018668">
    <property type="protein sequence ID" value="BBE00536.1"/>
    <property type="molecule type" value="Genomic_DNA"/>
</dbReference>
<evidence type="ECO:0000313" key="2">
    <source>
        <dbReference type="EMBL" id="BBE00536.1"/>
    </source>
</evidence>
<dbReference type="KEGG" id="sami:SAMIE_5000130"/>
<dbReference type="AlphaFoldDB" id="A0A494WHH6"/>
<protein>
    <recommendedName>
        <fullName evidence="1">AbiEi antitoxin N-terminal domain-containing protein</fullName>
    </recommendedName>
</protein>
<feature type="domain" description="AbiEi antitoxin N-terminal" evidence="1">
    <location>
        <begin position="160"/>
        <end position="197"/>
    </location>
</feature>
<geneLocation type="plasmid" evidence="3">
    <name>psamie_5 dna</name>
</geneLocation>
<organism evidence="2 3">
    <name type="scientific">Sphingobium amiense</name>
    <dbReference type="NCBI Taxonomy" id="135719"/>
    <lineage>
        <taxon>Bacteria</taxon>
        <taxon>Pseudomonadati</taxon>
        <taxon>Pseudomonadota</taxon>
        <taxon>Alphaproteobacteria</taxon>
        <taxon>Sphingomonadales</taxon>
        <taxon>Sphingomonadaceae</taxon>
        <taxon>Sphingobium</taxon>
    </lineage>
</organism>
<proteinExistence type="predicted"/>
<dbReference type="GeneID" id="39501692"/>
<keyword evidence="2" id="KW-0614">Plasmid</keyword>
<sequence>MRVFSLARLTSRERYVIGLLRGADPGSASGGLLALFDRLRTTAGELGFRPGPLTGAYASRQELCLLGCIAAMQRENPGVLLKISGAIRTPTLACARRLAFEGVHLNHASISRLSGMIDACKELSVSTAPLLQVRPRSQRRPLPPMPESLQEKALAFVCSRGIASSRDLAALGVSRQVVSLMFKQGLLVRVRTGVYRAASDLKRG</sequence>
<accession>A0A494WHH6</accession>
<evidence type="ECO:0000259" key="1">
    <source>
        <dbReference type="Pfam" id="PF13338"/>
    </source>
</evidence>
<dbReference type="InterPro" id="IPR025159">
    <property type="entry name" value="AbiEi_N"/>
</dbReference>
<dbReference type="Proteomes" id="UP000279959">
    <property type="component" value="Plasmid pSAMIE_5"/>
</dbReference>
<dbReference type="Pfam" id="PF13338">
    <property type="entry name" value="AbiEi_4"/>
    <property type="match status" value="1"/>
</dbReference>
<reference evidence="2 3" key="1">
    <citation type="submission" date="2018-05" db="EMBL/GenBank/DDBJ databases">
        <title>Complete Genome Sequence of the Nonylphenol-Degrading Bacterium Sphingobium amiense DSM 16289T.</title>
        <authorList>
            <person name="Ootsuka M."/>
            <person name="Nishizawa T."/>
            <person name="Ohta H."/>
        </authorList>
    </citation>
    <scope>NUCLEOTIDE SEQUENCE [LARGE SCALE GENOMIC DNA]</scope>
    <source>
        <strain evidence="2 3">DSM 16289</strain>
        <plasmid evidence="3">psamie_5 dna</plasmid>
    </source>
</reference>
<name>A0A494WHH6_9SPHN</name>